<dbReference type="InterPro" id="IPR006680">
    <property type="entry name" value="Amidohydro-rel"/>
</dbReference>
<dbReference type="PANTHER" id="PTHR21240:SF28">
    <property type="entry name" value="ISO-OROTATE DECARBOXYLASE (EUROFUNG)"/>
    <property type="match status" value="1"/>
</dbReference>
<dbReference type="Proteomes" id="UP000006365">
    <property type="component" value="Chromosome"/>
</dbReference>
<dbReference type="GO" id="GO:0016787">
    <property type="term" value="F:hydrolase activity"/>
    <property type="evidence" value="ECO:0007669"/>
    <property type="project" value="InterPro"/>
</dbReference>
<keyword evidence="4" id="KW-1185">Reference proteome</keyword>
<dbReference type="CDD" id="cd01292">
    <property type="entry name" value="metallo-dependent_hydrolases"/>
    <property type="match status" value="1"/>
</dbReference>
<dbReference type="AlphaFoldDB" id="A0A7U3YPU5"/>
<gene>
    <name evidence="3" type="ordered locus">Despr_3225</name>
</gene>
<evidence type="ECO:0000313" key="3">
    <source>
        <dbReference type="EMBL" id="ADW19353.1"/>
    </source>
</evidence>
<dbReference type="SUPFAM" id="SSF51556">
    <property type="entry name" value="Metallo-dependent hydrolases"/>
    <property type="match status" value="1"/>
</dbReference>
<feature type="domain" description="Amidohydrolase-related" evidence="2">
    <location>
        <begin position="6"/>
        <end position="263"/>
    </location>
</feature>
<dbReference type="RefSeq" id="WP_015725877.1">
    <property type="nucleotide sequence ID" value="NC_014972.1"/>
</dbReference>
<dbReference type="Pfam" id="PF04909">
    <property type="entry name" value="Amidohydro_2"/>
    <property type="match status" value="1"/>
</dbReference>
<dbReference type="GO" id="GO:0005737">
    <property type="term" value="C:cytoplasm"/>
    <property type="evidence" value="ECO:0007669"/>
    <property type="project" value="TreeGrafter"/>
</dbReference>
<name>A0A7U3YPU5_DESPD</name>
<accession>A0A7U3YPU5</accession>
<dbReference type="PANTHER" id="PTHR21240">
    <property type="entry name" value="2-AMINO-3-CARBOXYLMUCONATE-6-SEMIALDEHYDE DECARBOXYLASE"/>
    <property type="match status" value="1"/>
</dbReference>
<dbReference type="KEGG" id="dpr:Despr_3225"/>
<dbReference type="GO" id="GO:0019748">
    <property type="term" value="P:secondary metabolic process"/>
    <property type="evidence" value="ECO:0007669"/>
    <property type="project" value="TreeGrafter"/>
</dbReference>
<organism evidence="3 4">
    <name type="scientific">Desulfobulbus propionicus (strain ATCC 33891 / DSM 2032 / VKM B-1956 / 1pr3)</name>
    <dbReference type="NCBI Taxonomy" id="577650"/>
    <lineage>
        <taxon>Bacteria</taxon>
        <taxon>Pseudomonadati</taxon>
        <taxon>Thermodesulfobacteriota</taxon>
        <taxon>Desulfobulbia</taxon>
        <taxon>Desulfobulbales</taxon>
        <taxon>Desulfobulbaceae</taxon>
        <taxon>Desulfobulbus</taxon>
    </lineage>
</organism>
<protein>
    <submittedName>
        <fullName evidence="3">Amidohydrolase 2</fullName>
    </submittedName>
</protein>
<dbReference type="GO" id="GO:0016831">
    <property type="term" value="F:carboxy-lyase activity"/>
    <property type="evidence" value="ECO:0007669"/>
    <property type="project" value="InterPro"/>
</dbReference>
<evidence type="ECO:0000256" key="1">
    <source>
        <dbReference type="ARBA" id="ARBA00023239"/>
    </source>
</evidence>
<reference evidence="3 4" key="1">
    <citation type="journal article" date="2011" name="Stand. Genomic Sci.">
        <title>Complete genome sequence of Desulfobulbus propionicus type strain (1pr3).</title>
        <authorList>
            <person name="Pagani I."/>
            <person name="Lapidus A."/>
            <person name="Nolan M."/>
            <person name="Lucas S."/>
            <person name="Hammon N."/>
            <person name="Deshpande S."/>
            <person name="Cheng J.F."/>
            <person name="Chertkov O."/>
            <person name="Davenport K."/>
            <person name="Tapia R."/>
            <person name="Han C."/>
            <person name="Goodwin L."/>
            <person name="Pitluck S."/>
            <person name="Liolios K."/>
            <person name="Mavromatis K."/>
            <person name="Ivanova N."/>
            <person name="Mikhailova N."/>
            <person name="Pati A."/>
            <person name="Chen A."/>
            <person name="Palaniappan K."/>
            <person name="Land M."/>
            <person name="Hauser L."/>
            <person name="Chang Y.J."/>
            <person name="Jeffries C.D."/>
            <person name="Detter J.C."/>
            <person name="Brambilla E."/>
            <person name="Kannan K.P."/>
            <person name="Djao O.D."/>
            <person name="Rohde M."/>
            <person name="Pukall R."/>
            <person name="Spring S."/>
            <person name="Goker M."/>
            <person name="Sikorski J."/>
            <person name="Woyke T."/>
            <person name="Bristow J."/>
            <person name="Eisen J.A."/>
            <person name="Markowitz V."/>
            <person name="Hugenholtz P."/>
            <person name="Kyrpides N.C."/>
            <person name="Klenk H.P."/>
        </authorList>
    </citation>
    <scope>NUCLEOTIDE SEQUENCE [LARGE SCALE GENOMIC DNA]</scope>
    <source>
        <strain evidence="4">ATCC 33891 / DSM 2032 / 1pr3</strain>
    </source>
</reference>
<dbReference type="EMBL" id="CP002364">
    <property type="protein sequence ID" value="ADW19353.1"/>
    <property type="molecule type" value="Genomic_DNA"/>
</dbReference>
<dbReference type="InterPro" id="IPR032466">
    <property type="entry name" value="Metal_Hydrolase"/>
</dbReference>
<proteinExistence type="predicted"/>
<keyword evidence="1" id="KW-0456">Lyase</keyword>
<dbReference type="InterPro" id="IPR032465">
    <property type="entry name" value="ACMSD"/>
</dbReference>
<evidence type="ECO:0000259" key="2">
    <source>
        <dbReference type="Pfam" id="PF04909"/>
    </source>
</evidence>
<dbReference type="Gene3D" id="3.20.20.140">
    <property type="entry name" value="Metal-dependent hydrolases"/>
    <property type="match status" value="1"/>
</dbReference>
<sequence length="264" mass="30050">MAGITDIHTHAFPDAIARKAIPTLERDGNIKAYLNGTVADLLASMDRAGIERSVLCSIATRPEQFAPILAWSKAIRSERIIPFPSLHPEDPQLLEHLEMVHADGFKGVKMHSYYQDYFLDDYRLFELYERMGELGTILVIHAGYDIAFPRIRKADPQRIVAVCRQFPKLKLIATHLGGWDEWADVRTLLTGEPIYMEISFALDFLDQKRLRDILLNHPAEYLLFGTDSPWTDQATTLRMLGKLGLPDSLFERITSTNARRLLDA</sequence>
<evidence type="ECO:0000313" key="4">
    <source>
        <dbReference type="Proteomes" id="UP000006365"/>
    </source>
</evidence>